<dbReference type="CDD" id="cd00041">
    <property type="entry name" value="CUB"/>
    <property type="match status" value="1"/>
</dbReference>
<comment type="caution">
    <text evidence="2">Lacks conserved residue(s) required for the propagation of feature annotation.</text>
</comment>
<dbReference type="EMBL" id="CAJNOR010004246">
    <property type="protein sequence ID" value="CAF1487078.1"/>
    <property type="molecule type" value="Genomic_DNA"/>
</dbReference>
<feature type="signal peptide" evidence="3">
    <location>
        <begin position="1"/>
        <end position="21"/>
    </location>
</feature>
<dbReference type="Proteomes" id="UP000663828">
    <property type="component" value="Unassembled WGS sequence"/>
</dbReference>
<dbReference type="SMART" id="SM00042">
    <property type="entry name" value="CUB"/>
    <property type="match status" value="1"/>
</dbReference>
<feature type="domain" description="CUB" evidence="4">
    <location>
        <begin position="37"/>
        <end position="154"/>
    </location>
</feature>
<reference evidence="5" key="1">
    <citation type="submission" date="2021-02" db="EMBL/GenBank/DDBJ databases">
        <authorList>
            <person name="Nowell W R."/>
        </authorList>
    </citation>
    <scope>NUCLEOTIDE SEQUENCE</scope>
</reference>
<dbReference type="PANTHER" id="PTHR24652:SF69">
    <property type="entry name" value="CUB DOMAIN-CONTAINING PROTEIN"/>
    <property type="match status" value="1"/>
</dbReference>
<feature type="disulfide bond" evidence="2">
    <location>
        <begin position="181"/>
        <end position="196"/>
    </location>
</feature>
<sequence>MLTIKATILFCLVLLPIVSWARSTGSQYSSPNMEKNCGKTITLDGDKLPGTYFSLTSGNYKPNVDCILTIKGKTSNQRIIVVVDKMDVACGGDKIIIYDGKIDQGSVLNKNQSEECGTKKYYLRTITSNTAIIQFISNNDKKVGTGFTINTAINFPVSTCSRIENLYRCKNNYCISNSFNCDDRNWCGDNTQQHVCR</sequence>
<keyword evidence="7" id="KW-1185">Reference proteome</keyword>
<dbReference type="AlphaFoldDB" id="A0A815KUR4"/>
<dbReference type="InterPro" id="IPR002172">
    <property type="entry name" value="LDrepeatLR_classA_rpt"/>
</dbReference>
<evidence type="ECO:0000256" key="2">
    <source>
        <dbReference type="PROSITE-ProRule" id="PRU00124"/>
    </source>
</evidence>
<evidence type="ECO:0000313" key="7">
    <source>
        <dbReference type="Proteomes" id="UP000663828"/>
    </source>
</evidence>
<evidence type="ECO:0000256" key="3">
    <source>
        <dbReference type="SAM" id="SignalP"/>
    </source>
</evidence>
<evidence type="ECO:0000313" key="5">
    <source>
        <dbReference type="EMBL" id="CAF1401086.1"/>
    </source>
</evidence>
<dbReference type="InterPro" id="IPR042333">
    <property type="entry name" value="LRAD2/Mig-13-like"/>
</dbReference>
<dbReference type="Pfam" id="PF00431">
    <property type="entry name" value="CUB"/>
    <property type="match status" value="1"/>
</dbReference>
<keyword evidence="1 2" id="KW-1015">Disulfide bond</keyword>
<evidence type="ECO:0000256" key="1">
    <source>
        <dbReference type="ARBA" id="ARBA00023157"/>
    </source>
</evidence>
<evidence type="ECO:0000313" key="8">
    <source>
        <dbReference type="Proteomes" id="UP000663852"/>
    </source>
</evidence>
<dbReference type="Proteomes" id="UP000663852">
    <property type="component" value="Unassembled WGS sequence"/>
</dbReference>
<name>A0A815KUR4_ADIRI</name>
<dbReference type="InterPro" id="IPR000859">
    <property type="entry name" value="CUB_dom"/>
</dbReference>
<gene>
    <name evidence="5" type="ORF">EDS130_LOCUS36012</name>
    <name evidence="6" type="ORF">XAT740_LOCUS38869</name>
</gene>
<comment type="caution">
    <text evidence="5">The sequence shown here is derived from an EMBL/GenBank/DDBJ whole genome shotgun (WGS) entry which is preliminary data.</text>
</comment>
<evidence type="ECO:0000313" key="6">
    <source>
        <dbReference type="EMBL" id="CAF1487078.1"/>
    </source>
</evidence>
<evidence type="ECO:0000259" key="4">
    <source>
        <dbReference type="PROSITE" id="PS01180"/>
    </source>
</evidence>
<dbReference type="PROSITE" id="PS50068">
    <property type="entry name" value="LDLRA_2"/>
    <property type="match status" value="1"/>
</dbReference>
<dbReference type="PROSITE" id="PS01180">
    <property type="entry name" value="CUB"/>
    <property type="match status" value="1"/>
</dbReference>
<accession>A0A815KUR4</accession>
<dbReference type="SUPFAM" id="SSF49854">
    <property type="entry name" value="Spermadhesin, CUB domain"/>
    <property type="match status" value="1"/>
</dbReference>
<dbReference type="PANTHER" id="PTHR24652">
    <property type="entry name" value="LOW-DENSITY LIPOPROTEIN RECEPTOR CLASS A DOMAIN-CONTAINING PROTEIN 2"/>
    <property type="match status" value="1"/>
</dbReference>
<dbReference type="Gene3D" id="2.60.120.290">
    <property type="entry name" value="Spermadhesin, CUB domain"/>
    <property type="match status" value="1"/>
</dbReference>
<keyword evidence="3" id="KW-0732">Signal</keyword>
<dbReference type="InterPro" id="IPR035914">
    <property type="entry name" value="Sperma_CUB_dom_sf"/>
</dbReference>
<feature type="chain" id="PRO_5035605788" description="CUB domain-containing protein" evidence="3">
    <location>
        <begin position="22"/>
        <end position="197"/>
    </location>
</feature>
<organism evidence="5 8">
    <name type="scientific">Adineta ricciae</name>
    <name type="common">Rotifer</name>
    <dbReference type="NCBI Taxonomy" id="249248"/>
    <lineage>
        <taxon>Eukaryota</taxon>
        <taxon>Metazoa</taxon>
        <taxon>Spiralia</taxon>
        <taxon>Gnathifera</taxon>
        <taxon>Rotifera</taxon>
        <taxon>Eurotatoria</taxon>
        <taxon>Bdelloidea</taxon>
        <taxon>Adinetida</taxon>
        <taxon>Adinetidae</taxon>
        <taxon>Adineta</taxon>
    </lineage>
</organism>
<protein>
    <recommendedName>
        <fullName evidence="4">CUB domain-containing protein</fullName>
    </recommendedName>
</protein>
<proteinExistence type="predicted"/>
<feature type="disulfide bond" evidence="2">
    <location>
        <begin position="169"/>
        <end position="187"/>
    </location>
</feature>
<dbReference type="OrthoDB" id="6116165at2759"/>
<dbReference type="EMBL" id="CAJNOJ010000326">
    <property type="protein sequence ID" value="CAF1401086.1"/>
    <property type="molecule type" value="Genomic_DNA"/>
</dbReference>